<dbReference type="Gene3D" id="2.60.40.10">
    <property type="entry name" value="Immunoglobulins"/>
    <property type="match status" value="1"/>
</dbReference>
<dbReference type="SMART" id="SM00530">
    <property type="entry name" value="HTH_XRE"/>
    <property type="match status" value="1"/>
</dbReference>
<dbReference type="CDD" id="cd00093">
    <property type="entry name" value="HTH_XRE"/>
    <property type="match status" value="1"/>
</dbReference>
<organism evidence="2 3">
    <name type="scientific">Candidatus Thiothrix phosphatis</name>
    <dbReference type="NCBI Taxonomy" id="3112415"/>
    <lineage>
        <taxon>Bacteria</taxon>
        <taxon>Pseudomonadati</taxon>
        <taxon>Pseudomonadota</taxon>
        <taxon>Gammaproteobacteria</taxon>
        <taxon>Thiotrichales</taxon>
        <taxon>Thiotrichaceae</taxon>
        <taxon>Thiothrix</taxon>
    </lineage>
</organism>
<dbReference type="InterPro" id="IPR013783">
    <property type="entry name" value="Ig-like_fold"/>
</dbReference>
<feature type="domain" description="HTH cro/C1-type" evidence="1">
    <location>
        <begin position="10"/>
        <end position="66"/>
    </location>
</feature>
<dbReference type="Pfam" id="PF16158">
    <property type="entry name" value="N_BRCA1_IG"/>
    <property type="match status" value="1"/>
</dbReference>
<dbReference type="PROSITE" id="PS50943">
    <property type="entry name" value="HTH_CROC1"/>
    <property type="match status" value="1"/>
</dbReference>
<dbReference type="InterPro" id="IPR010982">
    <property type="entry name" value="Lambda_DNA-bd_dom_sf"/>
</dbReference>
<dbReference type="RefSeq" id="WP_324694205.1">
    <property type="nucleotide sequence ID" value="NZ_JAYMYJ010000067.1"/>
</dbReference>
<evidence type="ECO:0000313" key="2">
    <source>
        <dbReference type="EMBL" id="MEB4590833.1"/>
    </source>
</evidence>
<dbReference type="InterPro" id="IPR032350">
    <property type="entry name" value="Nbr1_FW"/>
</dbReference>
<dbReference type="EMBL" id="JAYMYJ010000067">
    <property type="protein sequence ID" value="MEB4590833.1"/>
    <property type="molecule type" value="Genomic_DNA"/>
</dbReference>
<accession>A0ABU6CVJ4</accession>
<proteinExistence type="predicted"/>
<dbReference type="SUPFAM" id="SSF47413">
    <property type="entry name" value="lambda repressor-like DNA-binding domains"/>
    <property type="match status" value="1"/>
</dbReference>
<protein>
    <submittedName>
        <fullName evidence="2">NBR1-Ig-like domain-containing protein</fullName>
    </submittedName>
</protein>
<keyword evidence="3" id="KW-1185">Reference proteome</keyword>
<sequence length="210" mass="23527">MSAFELADYLRTRLKSQKLTTTEAARRSGISRQTWHKLLRADISEARLSTLVKVAETLEAHPLSMLRIYFNENPLGRLSARVSRQSKNDKVDKKYVSGFIADVSYPDNSVVQIGEEFEKIWEVANLGTEPWVGWRLQCMDESQPANLAPLDGSVPIPETKPGEHVRLGVHFRAPAFPCNAISHWQCVDANGAVIFPKLSGLYCMVKVVDS</sequence>
<comment type="caution">
    <text evidence="2">The sequence shown here is derived from an EMBL/GenBank/DDBJ whole genome shotgun (WGS) entry which is preliminary data.</text>
</comment>
<dbReference type="Gene3D" id="1.10.260.40">
    <property type="entry name" value="lambda repressor-like DNA-binding domains"/>
    <property type="match status" value="1"/>
</dbReference>
<evidence type="ECO:0000313" key="3">
    <source>
        <dbReference type="Proteomes" id="UP001308005"/>
    </source>
</evidence>
<dbReference type="CDD" id="cd14947">
    <property type="entry name" value="NBR1_like"/>
    <property type="match status" value="1"/>
</dbReference>
<dbReference type="PANTHER" id="PTHR20930:SF0">
    <property type="entry name" value="PROTEIN ILRUN"/>
    <property type="match status" value="1"/>
</dbReference>
<dbReference type="InterPro" id="IPR001387">
    <property type="entry name" value="Cro/C1-type_HTH"/>
</dbReference>
<name>A0ABU6CVJ4_9GAMM</name>
<gene>
    <name evidence="2" type="ORF">VSS37_07575</name>
</gene>
<dbReference type="Proteomes" id="UP001308005">
    <property type="component" value="Unassembled WGS sequence"/>
</dbReference>
<reference evidence="3" key="1">
    <citation type="submission" date="2023-07" db="EMBL/GenBank/DDBJ databases">
        <title>The carbon used by Thiothrix.</title>
        <authorList>
            <person name="Chen L."/>
        </authorList>
    </citation>
    <scope>NUCLEOTIDE SEQUENCE [LARGE SCALE GENOMIC DNA]</scope>
</reference>
<evidence type="ECO:0000259" key="1">
    <source>
        <dbReference type="PROSITE" id="PS50943"/>
    </source>
</evidence>
<dbReference type="PANTHER" id="PTHR20930">
    <property type="entry name" value="OVARIAN CARCINOMA ANTIGEN CA125-RELATED"/>
    <property type="match status" value="1"/>
</dbReference>
<dbReference type="Pfam" id="PF13560">
    <property type="entry name" value="HTH_31"/>
    <property type="match status" value="1"/>
</dbReference>